<dbReference type="InterPro" id="IPR025380">
    <property type="entry name" value="DUF4369"/>
</dbReference>
<feature type="chain" id="PRO_5030703795" evidence="5">
    <location>
        <begin position="23"/>
        <end position="361"/>
    </location>
</feature>
<name>A0A7X6BMB6_9BACT</name>
<gene>
    <name evidence="8" type="ORF">F1644_07590</name>
    <name evidence="7" type="ORF">GGR15_004325</name>
</gene>
<dbReference type="InterPro" id="IPR036249">
    <property type="entry name" value="Thioredoxin-like_sf"/>
</dbReference>
<evidence type="ECO:0000256" key="4">
    <source>
        <dbReference type="ARBA" id="ARBA00023284"/>
    </source>
</evidence>
<evidence type="ECO:0000313" key="7">
    <source>
        <dbReference type="EMBL" id="NJC20667.1"/>
    </source>
</evidence>
<feature type="domain" description="Thioredoxin" evidence="6">
    <location>
        <begin position="223"/>
        <end position="361"/>
    </location>
</feature>
<dbReference type="SUPFAM" id="SSF52833">
    <property type="entry name" value="Thioredoxin-like"/>
    <property type="match status" value="1"/>
</dbReference>
<dbReference type="InterPro" id="IPR013766">
    <property type="entry name" value="Thioredoxin_domain"/>
</dbReference>
<dbReference type="Pfam" id="PF14289">
    <property type="entry name" value="DUF4369"/>
    <property type="match status" value="1"/>
</dbReference>
<dbReference type="InterPro" id="IPR017937">
    <property type="entry name" value="Thioredoxin_CS"/>
</dbReference>
<evidence type="ECO:0000256" key="2">
    <source>
        <dbReference type="ARBA" id="ARBA00022748"/>
    </source>
</evidence>
<evidence type="ECO:0000313" key="10">
    <source>
        <dbReference type="Proteomes" id="UP001302374"/>
    </source>
</evidence>
<dbReference type="Proteomes" id="UP001302374">
    <property type="component" value="Chromosome"/>
</dbReference>
<dbReference type="GO" id="GO:0017004">
    <property type="term" value="P:cytochrome complex assembly"/>
    <property type="evidence" value="ECO:0007669"/>
    <property type="project" value="UniProtKB-KW"/>
</dbReference>
<keyword evidence="10" id="KW-1185">Reference proteome</keyword>
<evidence type="ECO:0000256" key="3">
    <source>
        <dbReference type="ARBA" id="ARBA00023157"/>
    </source>
</evidence>
<dbReference type="PANTHER" id="PTHR42852">
    <property type="entry name" value="THIOL:DISULFIDE INTERCHANGE PROTEIN DSBE"/>
    <property type="match status" value="1"/>
</dbReference>
<dbReference type="Pfam" id="PF08534">
    <property type="entry name" value="Redoxin"/>
    <property type="match status" value="1"/>
</dbReference>
<dbReference type="AlphaFoldDB" id="A0A7X6BMB6"/>
<dbReference type="GO" id="GO:0016491">
    <property type="term" value="F:oxidoreductase activity"/>
    <property type="evidence" value="ECO:0007669"/>
    <property type="project" value="InterPro"/>
</dbReference>
<dbReference type="PANTHER" id="PTHR42852:SF6">
    <property type="entry name" value="THIOL:DISULFIDE INTERCHANGE PROTEIN DSBE"/>
    <property type="match status" value="1"/>
</dbReference>
<comment type="subcellular location">
    <subcellularLocation>
        <location evidence="1">Cell envelope</location>
    </subcellularLocation>
</comment>
<dbReference type="PROSITE" id="PS51257">
    <property type="entry name" value="PROKAR_LIPOPROTEIN"/>
    <property type="match status" value="1"/>
</dbReference>
<accession>A0A7X6BMB6</accession>
<dbReference type="Gene3D" id="3.40.30.10">
    <property type="entry name" value="Glutaredoxin"/>
    <property type="match status" value="1"/>
</dbReference>
<reference evidence="8 10" key="1">
    <citation type="submission" date="2019-09" db="EMBL/GenBank/DDBJ databases">
        <title>Butyricimonas paravirosa DSM 105722 (=214-4 = JCM 18677 = CCUG 65563).</title>
        <authorList>
            <person name="Le Roy T."/>
            <person name="Cani P.D."/>
        </authorList>
    </citation>
    <scope>NUCLEOTIDE SEQUENCE [LARGE SCALE GENOMIC DNA]</scope>
    <source>
        <strain evidence="8 10">DSM 105722</strain>
    </source>
</reference>
<dbReference type="InterPro" id="IPR013740">
    <property type="entry name" value="Redoxin"/>
</dbReference>
<evidence type="ECO:0000313" key="9">
    <source>
        <dbReference type="Proteomes" id="UP000576368"/>
    </source>
</evidence>
<keyword evidence="7" id="KW-0413">Isomerase</keyword>
<dbReference type="PROSITE" id="PS51352">
    <property type="entry name" value="THIOREDOXIN_2"/>
    <property type="match status" value="1"/>
</dbReference>
<dbReference type="GO" id="GO:0016853">
    <property type="term" value="F:isomerase activity"/>
    <property type="evidence" value="ECO:0007669"/>
    <property type="project" value="UniProtKB-KW"/>
</dbReference>
<reference evidence="7 9" key="2">
    <citation type="submission" date="2020-03" db="EMBL/GenBank/DDBJ databases">
        <title>Genomic Encyclopedia of Type Strains, Phase IV (KMG-IV): sequencing the most valuable type-strain genomes for metagenomic binning, comparative biology and taxonomic classification.</title>
        <authorList>
            <person name="Goeker M."/>
        </authorList>
    </citation>
    <scope>NUCLEOTIDE SEQUENCE [LARGE SCALE GENOMIC DNA]</scope>
    <source>
        <strain evidence="7 9">DSM 105722</strain>
    </source>
</reference>
<keyword evidence="3" id="KW-1015">Disulfide bond</keyword>
<protein>
    <submittedName>
        <fullName evidence="8">AhpC/TSA family protein</fullName>
    </submittedName>
    <submittedName>
        <fullName evidence="7">Thiol-disulfide isomerase/thioredoxin</fullName>
    </submittedName>
</protein>
<evidence type="ECO:0000313" key="8">
    <source>
        <dbReference type="EMBL" id="WOF12135.1"/>
    </source>
</evidence>
<keyword evidence="5" id="KW-0732">Signal</keyword>
<proteinExistence type="predicted"/>
<evidence type="ECO:0000259" key="6">
    <source>
        <dbReference type="PROSITE" id="PS51352"/>
    </source>
</evidence>
<feature type="signal peptide" evidence="5">
    <location>
        <begin position="1"/>
        <end position="22"/>
    </location>
</feature>
<sequence length="361" mass="39280">MRKLLLSIVAASMTLAACNAQSGYKVTGTIEGMPDGKAFIANFDGTKLDTLAKSDITNGAFEFTGKVSEPTGAFIMVVGQRFSLPIMLENANITVNAGQAGLNVTGSEGQKIYDQFMALNMSIQQEQQKLMPEFQAANQAGDQAKMQEIQDQFQKVVEAAQAKEAELIKANPDSYVSTFVIVSGMGQMEYEQLKEKYALLGEKAKATAHGKAIAAQIAKLESTAIGQIAPNFTVTTPEGESISLYDIKGKVKLVDFWASWCGPCRGENPHVVEIYKEYHPKGLEIFGVSLDNNKEAWVKAIADDGLVWKHGSDLKGWQSAPAKLYSVTGIPHTILLDENNKIIAKNLRGDELKQKIAELLK</sequence>
<dbReference type="PROSITE" id="PS00194">
    <property type="entry name" value="THIOREDOXIN_1"/>
    <property type="match status" value="1"/>
</dbReference>
<dbReference type="GO" id="GO:0030313">
    <property type="term" value="C:cell envelope"/>
    <property type="evidence" value="ECO:0007669"/>
    <property type="project" value="UniProtKB-SubCell"/>
</dbReference>
<keyword evidence="4" id="KW-0676">Redox-active center</keyword>
<keyword evidence="2" id="KW-0201">Cytochrome c-type biogenesis</keyword>
<dbReference type="EMBL" id="CP043839">
    <property type="protein sequence ID" value="WOF12135.1"/>
    <property type="molecule type" value="Genomic_DNA"/>
</dbReference>
<evidence type="ECO:0000256" key="1">
    <source>
        <dbReference type="ARBA" id="ARBA00004196"/>
    </source>
</evidence>
<dbReference type="Proteomes" id="UP000576368">
    <property type="component" value="Unassembled WGS sequence"/>
</dbReference>
<organism evidence="7 9">
    <name type="scientific">Butyricimonas paravirosa</name>
    <dbReference type="NCBI Taxonomy" id="1472417"/>
    <lineage>
        <taxon>Bacteria</taxon>
        <taxon>Pseudomonadati</taxon>
        <taxon>Bacteroidota</taxon>
        <taxon>Bacteroidia</taxon>
        <taxon>Bacteroidales</taxon>
        <taxon>Odoribacteraceae</taxon>
        <taxon>Butyricimonas</taxon>
    </lineage>
</organism>
<dbReference type="CDD" id="cd02966">
    <property type="entry name" value="TlpA_like_family"/>
    <property type="match status" value="1"/>
</dbReference>
<dbReference type="RefSeq" id="WP_087421925.1">
    <property type="nucleotide sequence ID" value="NZ_BMPA01000020.1"/>
</dbReference>
<dbReference type="EMBL" id="JAATLI010000021">
    <property type="protein sequence ID" value="NJC20667.1"/>
    <property type="molecule type" value="Genomic_DNA"/>
</dbReference>
<dbReference type="GeneID" id="86891146"/>
<evidence type="ECO:0000256" key="5">
    <source>
        <dbReference type="SAM" id="SignalP"/>
    </source>
</evidence>
<dbReference type="InterPro" id="IPR050553">
    <property type="entry name" value="Thioredoxin_ResA/DsbE_sf"/>
</dbReference>